<reference evidence="2 3" key="1">
    <citation type="submission" date="2020-08" db="EMBL/GenBank/DDBJ databases">
        <title>Genomic Encyclopedia of Type Strains, Phase IV (KMG-IV): sequencing the most valuable type-strain genomes for metagenomic binning, comparative biology and taxonomic classification.</title>
        <authorList>
            <person name="Goeker M."/>
        </authorList>
    </citation>
    <scope>NUCLEOTIDE SEQUENCE [LARGE SCALE GENOMIC DNA]</scope>
    <source>
        <strain evidence="2 3">DSM 17498</strain>
    </source>
</reference>
<dbReference type="InterPro" id="IPR001279">
    <property type="entry name" value="Metallo-B-lactamas"/>
</dbReference>
<protein>
    <submittedName>
        <fullName evidence="2">Ribonuclease J</fullName>
        <ecNumber evidence="2">3.1.-.-</ecNumber>
    </submittedName>
</protein>
<dbReference type="EC" id="3.1.-.-" evidence="2"/>
<keyword evidence="2" id="KW-0378">Hydrolase</keyword>
<feature type="domain" description="Metallo-beta-lactamase" evidence="1">
    <location>
        <begin position="13"/>
        <end position="196"/>
    </location>
</feature>
<dbReference type="SMART" id="SM00849">
    <property type="entry name" value="Lactamase_B"/>
    <property type="match status" value="1"/>
</dbReference>
<evidence type="ECO:0000313" key="2">
    <source>
        <dbReference type="EMBL" id="MBB5052911.1"/>
    </source>
</evidence>
<dbReference type="RefSeq" id="WP_184086135.1">
    <property type="nucleotide sequence ID" value="NZ_JACHIJ010000004.1"/>
</dbReference>
<dbReference type="Proteomes" id="UP000521227">
    <property type="component" value="Unassembled WGS sequence"/>
</dbReference>
<dbReference type="EMBL" id="JACHIJ010000004">
    <property type="protein sequence ID" value="MBB5052911.1"/>
    <property type="molecule type" value="Genomic_DNA"/>
</dbReference>
<gene>
    <name evidence="2" type="ORF">HNQ36_002902</name>
</gene>
<proteinExistence type="predicted"/>
<dbReference type="GO" id="GO:0016787">
    <property type="term" value="F:hydrolase activity"/>
    <property type="evidence" value="ECO:0007669"/>
    <property type="project" value="UniProtKB-KW"/>
</dbReference>
<comment type="caution">
    <text evidence="2">The sequence shown here is derived from an EMBL/GenBank/DDBJ whole genome shotgun (WGS) entry which is preliminary data.</text>
</comment>
<accession>A0A840N542</accession>
<sequence length="415" mass="45617">MRIRIHRGTKEIGGTCIELAAEGGRILLDLGLPLNGDADEVSVHPSVDGLAGGGDLLALVLSHGHVDHWGLAHLAGADLPVALGAATHRILKAAAPFVPKPYVPVRPIEFSSGTALQFGPFRVTPHLVDHSAYDAYALEVEADGKRLFYSGDIRAHGRKAALFERLVTHPPRSIDVMLMEGSSFGRLSSDHVFPAEAEVEQRFVDLFEATDGLALVAASAQNIDRMVSLYRACKRTGRTLIIDLYAAEILRATENASIPQSDWPHIAVYVPQYQRIQIKRGGRFDLLDPHKTNRVFVERLEDLAPRAAMLFRPAMLRDLDHAGCLSGARAIWSQWDGYLKQERGLALLAELEARGIPLDHAHTSGHASIPDLKRLAEAIQPKMLVPIHTYEPEQFPAHFQAVSLKNDGEWWDVAT</sequence>
<dbReference type="PANTHER" id="PTHR43694:SF1">
    <property type="entry name" value="RIBONUCLEASE J"/>
    <property type="match status" value="1"/>
</dbReference>
<dbReference type="InterPro" id="IPR036866">
    <property type="entry name" value="RibonucZ/Hydroxyglut_hydro"/>
</dbReference>
<dbReference type="PANTHER" id="PTHR43694">
    <property type="entry name" value="RIBONUCLEASE J"/>
    <property type="match status" value="1"/>
</dbReference>
<dbReference type="Gene3D" id="3.60.15.10">
    <property type="entry name" value="Ribonuclease Z/Hydroxyacylglutathione hydrolase-like"/>
    <property type="match status" value="2"/>
</dbReference>
<evidence type="ECO:0000259" key="1">
    <source>
        <dbReference type="SMART" id="SM00849"/>
    </source>
</evidence>
<organism evidence="2 3">
    <name type="scientific">Afipia massiliensis</name>
    <dbReference type="NCBI Taxonomy" id="211460"/>
    <lineage>
        <taxon>Bacteria</taxon>
        <taxon>Pseudomonadati</taxon>
        <taxon>Pseudomonadota</taxon>
        <taxon>Alphaproteobacteria</taxon>
        <taxon>Hyphomicrobiales</taxon>
        <taxon>Nitrobacteraceae</taxon>
        <taxon>Afipia</taxon>
    </lineage>
</organism>
<evidence type="ECO:0000313" key="3">
    <source>
        <dbReference type="Proteomes" id="UP000521227"/>
    </source>
</evidence>
<dbReference type="CDD" id="cd07732">
    <property type="entry name" value="metallo-hydrolase-like_MBL-fold"/>
    <property type="match status" value="1"/>
</dbReference>
<dbReference type="AlphaFoldDB" id="A0A840N542"/>
<dbReference type="Pfam" id="PF12706">
    <property type="entry name" value="Lactamase_B_2"/>
    <property type="match status" value="1"/>
</dbReference>
<name>A0A840N542_9BRAD</name>
<dbReference type="SUPFAM" id="SSF56281">
    <property type="entry name" value="Metallo-hydrolase/oxidoreductase"/>
    <property type="match status" value="1"/>
</dbReference>